<feature type="region of interest" description="Disordered" evidence="1">
    <location>
        <begin position="100"/>
        <end position="123"/>
    </location>
</feature>
<evidence type="ECO:0000313" key="3">
    <source>
        <dbReference type="Proteomes" id="UP000641646"/>
    </source>
</evidence>
<reference evidence="2" key="2">
    <citation type="submission" date="2020-08" db="EMBL/GenBank/DDBJ databases">
        <authorList>
            <person name="Chen M."/>
            <person name="Teng W."/>
            <person name="Zhao L."/>
            <person name="Hu C."/>
            <person name="Zhou Y."/>
            <person name="Han B."/>
            <person name="Song L."/>
            <person name="Shu W."/>
        </authorList>
    </citation>
    <scope>NUCLEOTIDE SEQUENCE</scope>
    <source>
        <strain evidence="2">FACHB-1375</strain>
    </source>
</reference>
<feature type="compositionally biased region" description="Basic and acidic residues" evidence="1">
    <location>
        <begin position="111"/>
        <end position="123"/>
    </location>
</feature>
<dbReference type="EMBL" id="JACJPW010000034">
    <property type="protein sequence ID" value="MBD2182322.1"/>
    <property type="molecule type" value="Genomic_DNA"/>
</dbReference>
<organism evidence="2 3">
    <name type="scientific">Aerosakkonema funiforme FACHB-1375</name>
    <dbReference type="NCBI Taxonomy" id="2949571"/>
    <lineage>
        <taxon>Bacteria</taxon>
        <taxon>Bacillati</taxon>
        <taxon>Cyanobacteriota</taxon>
        <taxon>Cyanophyceae</taxon>
        <taxon>Oscillatoriophycideae</taxon>
        <taxon>Aerosakkonematales</taxon>
        <taxon>Aerosakkonemataceae</taxon>
        <taxon>Aerosakkonema</taxon>
    </lineage>
</organism>
<evidence type="ECO:0000313" key="2">
    <source>
        <dbReference type="EMBL" id="MBD2182322.1"/>
    </source>
</evidence>
<evidence type="ECO:0000256" key="1">
    <source>
        <dbReference type="SAM" id="MobiDB-lite"/>
    </source>
</evidence>
<name>A0A926VGF9_9CYAN</name>
<dbReference type="AlphaFoldDB" id="A0A926VGF9"/>
<proteinExistence type="predicted"/>
<reference evidence="2" key="1">
    <citation type="journal article" date="2015" name="ISME J.">
        <title>Draft Genome Sequence of Streptomyces incarnatus NRRL8089, which Produces the Nucleoside Antibiotic Sinefungin.</title>
        <authorList>
            <person name="Oshima K."/>
            <person name="Hattori M."/>
            <person name="Shimizu H."/>
            <person name="Fukuda K."/>
            <person name="Nemoto M."/>
            <person name="Inagaki K."/>
            <person name="Tamura T."/>
        </authorList>
    </citation>
    <scope>NUCLEOTIDE SEQUENCE</scope>
    <source>
        <strain evidence="2">FACHB-1375</strain>
    </source>
</reference>
<dbReference type="RefSeq" id="WP_190465131.1">
    <property type="nucleotide sequence ID" value="NZ_JACJPW010000034.1"/>
</dbReference>
<dbReference type="Proteomes" id="UP000641646">
    <property type="component" value="Unassembled WGS sequence"/>
</dbReference>
<sequence length="123" mass="13849">MPHFRLAYCKLIATIAFSQTLKLFNCQGSGVFREPPQVLAPASVHENYGKPMAFSCQAFRSMVLKIRWMGVRLVQQALSDLRGKMFVTVTVNRDAGLRHARKGIGRGKGKREREEGRGEILND</sequence>
<feature type="compositionally biased region" description="Basic residues" evidence="1">
    <location>
        <begin position="100"/>
        <end position="110"/>
    </location>
</feature>
<accession>A0A926VGF9</accession>
<comment type="caution">
    <text evidence="2">The sequence shown here is derived from an EMBL/GenBank/DDBJ whole genome shotgun (WGS) entry which is preliminary data.</text>
</comment>
<keyword evidence="3" id="KW-1185">Reference proteome</keyword>
<gene>
    <name evidence="2" type="ORF">H6G03_14670</name>
</gene>
<protein>
    <submittedName>
        <fullName evidence="2">Uncharacterized protein</fullName>
    </submittedName>
</protein>